<evidence type="ECO:0000256" key="5">
    <source>
        <dbReference type="ARBA" id="ARBA00023004"/>
    </source>
</evidence>
<dbReference type="FunFam" id="3.30.70.270:FF:000001">
    <property type="entry name" value="Diguanylate cyclase domain protein"/>
    <property type="match status" value="1"/>
</dbReference>
<dbReference type="SUPFAM" id="SSF158472">
    <property type="entry name" value="HAMP domain-like"/>
    <property type="match status" value="1"/>
</dbReference>
<dbReference type="InterPro" id="IPR043128">
    <property type="entry name" value="Rev_trsase/Diguanyl_cyclase"/>
</dbReference>
<dbReference type="Gene3D" id="6.10.340.10">
    <property type="match status" value="1"/>
</dbReference>
<dbReference type="Pfam" id="PF00990">
    <property type="entry name" value="GGDEF"/>
    <property type="match status" value="1"/>
</dbReference>
<feature type="transmembrane region" description="Helical" evidence="7">
    <location>
        <begin position="157"/>
        <end position="177"/>
    </location>
</feature>
<name>A0A2N6CZF1_9GAMM</name>
<dbReference type="GO" id="GO:0046872">
    <property type="term" value="F:metal ion binding"/>
    <property type="evidence" value="ECO:0007669"/>
    <property type="project" value="UniProtKB-KW"/>
</dbReference>
<keyword evidence="7" id="KW-1133">Transmembrane helix</keyword>
<dbReference type="SUPFAM" id="SSF47188">
    <property type="entry name" value="Hemerythrin-like"/>
    <property type="match status" value="1"/>
</dbReference>
<dbReference type="PROSITE" id="PS50885">
    <property type="entry name" value="HAMP"/>
    <property type="match status" value="1"/>
</dbReference>
<dbReference type="NCBIfam" id="TIGR02481">
    <property type="entry name" value="hemeryth_dom"/>
    <property type="match status" value="1"/>
</dbReference>
<dbReference type="NCBIfam" id="TIGR00254">
    <property type="entry name" value="GGDEF"/>
    <property type="match status" value="1"/>
</dbReference>
<dbReference type="InterPro" id="IPR029787">
    <property type="entry name" value="Nucleotide_cyclase"/>
</dbReference>
<dbReference type="InterPro" id="IPR003660">
    <property type="entry name" value="HAMP_dom"/>
</dbReference>
<keyword evidence="5" id="KW-0408">Iron</keyword>
<dbReference type="EC" id="2.7.7.65" evidence="3"/>
<keyword evidence="4" id="KW-0479">Metal-binding</keyword>
<sequence length="734" mass="82122">MKKIHWDEGLSIGDPGLDGEHRQLISLLNRLIDLIDEAPDAEQVHRILDELEQLATAHSRHEEMLSATAGEDFKEEQRREHSDFLSAIIEARSQLRSDDLGGALIDVTESLVKLLINHIIDQDLDLAPLLAEREVKNHSLAEFLVLKFQKLSFVRGLEMLVVISLLPMLIFAGMIMYQSWQEAVGAGDVAQLASFSQGVGNLAHELQKERGLSAGLLTSDDPAFKAALKLQRSRSDRELEIFRVNQEAQKQEGRLAQIGNLATKVAVRMEALERYRNQVDQRSLSSQDSFEGFTGLIAELIGLTNQIAIISRRQGAYELFQANNILIQFAEMGGRERAVVSAALGRGAFTRQEYRQLVSLVSEQESLERQFYSFLSDEQRVQLRSHYAVDEVTSYRRLSDYALEHGSGDGVVSIDSFTWFKVATQRINLISEFQQQLINQLLDEMGRQRSLSTITFMATVFGGGAMVLLIGFVALQLARSIRLPILSLTDGMRALTADDKSYRIPFAKRKDELGDMVQAYETFRRKLIRTDMLTMGEQLGPLAVSRHVLALKRSTAEGEEYKRLASIDSLTGVINRREFMKRAKMEVARRLRHQGELSVMLLDVDYFKQVNDNHGHPAGDRVLKFVAQAIVSALREEDILGRIGGEEFAVLLPSTDEPSAGATAERVRSAIENLRIQVGETEIMVTISIGISGFAAGDVSIEPAMVRADRALYQAKEQGRNRVCTQPVPELMLV</sequence>
<dbReference type="SMART" id="SM00267">
    <property type="entry name" value="GGDEF"/>
    <property type="match status" value="1"/>
</dbReference>
<dbReference type="InterPro" id="IPR035938">
    <property type="entry name" value="Hemerythrin-like_sf"/>
</dbReference>
<dbReference type="GO" id="GO:0007165">
    <property type="term" value="P:signal transduction"/>
    <property type="evidence" value="ECO:0007669"/>
    <property type="project" value="InterPro"/>
</dbReference>
<evidence type="ECO:0000313" key="10">
    <source>
        <dbReference type="EMBL" id="PLX62755.1"/>
    </source>
</evidence>
<proteinExistence type="inferred from homology"/>
<dbReference type="Pfam" id="PF08376">
    <property type="entry name" value="NIT"/>
    <property type="match status" value="1"/>
</dbReference>
<accession>A0A2N6CZF1</accession>
<dbReference type="GO" id="GO:0016020">
    <property type="term" value="C:membrane"/>
    <property type="evidence" value="ECO:0007669"/>
    <property type="project" value="InterPro"/>
</dbReference>
<dbReference type="CDD" id="cd12107">
    <property type="entry name" value="Hemerythrin"/>
    <property type="match status" value="1"/>
</dbReference>
<dbReference type="SMART" id="SM00304">
    <property type="entry name" value="HAMP"/>
    <property type="match status" value="1"/>
</dbReference>
<dbReference type="GO" id="GO:0052621">
    <property type="term" value="F:diguanylate cyclase activity"/>
    <property type="evidence" value="ECO:0007669"/>
    <property type="project" value="UniProtKB-EC"/>
</dbReference>
<reference evidence="10 11" key="1">
    <citation type="submission" date="2017-11" db="EMBL/GenBank/DDBJ databases">
        <title>Genome-resolved metagenomics identifies genetic mobility, metabolic interactions, and unexpected diversity in perchlorate-reducing communities.</title>
        <authorList>
            <person name="Barnum T.P."/>
            <person name="Figueroa I.A."/>
            <person name="Carlstrom C.I."/>
            <person name="Lucas L.N."/>
            <person name="Engelbrektson A.L."/>
            <person name="Coates J.D."/>
        </authorList>
    </citation>
    <scope>NUCLEOTIDE SEQUENCE [LARGE SCALE GENOMIC DNA]</scope>
    <source>
        <strain evidence="10">BM301</strain>
    </source>
</reference>
<evidence type="ECO:0000256" key="6">
    <source>
        <dbReference type="ARBA" id="ARBA00034247"/>
    </source>
</evidence>
<dbReference type="PROSITE" id="PS50887">
    <property type="entry name" value="GGDEF"/>
    <property type="match status" value="1"/>
</dbReference>
<comment type="catalytic activity">
    <reaction evidence="6">
        <text>2 GTP = 3',3'-c-di-GMP + 2 diphosphate</text>
        <dbReference type="Rhea" id="RHEA:24898"/>
        <dbReference type="ChEBI" id="CHEBI:33019"/>
        <dbReference type="ChEBI" id="CHEBI:37565"/>
        <dbReference type="ChEBI" id="CHEBI:58805"/>
        <dbReference type="EC" id="2.7.7.65"/>
    </reaction>
</comment>
<feature type="transmembrane region" description="Helical" evidence="7">
    <location>
        <begin position="454"/>
        <end position="475"/>
    </location>
</feature>
<dbReference type="InterPro" id="IPR012827">
    <property type="entry name" value="Hemerythrin_metal-bd"/>
</dbReference>
<dbReference type="CDD" id="cd06225">
    <property type="entry name" value="HAMP"/>
    <property type="match status" value="1"/>
</dbReference>
<evidence type="ECO:0000259" key="9">
    <source>
        <dbReference type="PROSITE" id="PS50887"/>
    </source>
</evidence>
<keyword evidence="7" id="KW-0472">Membrane</keyword>
<dbReference type="Proteomes" id="UP000235015">
    <property type="component" value="Unassembled WGS sequence"/>
</dbReference>
<dbReference type="RefSeq" id="WP_273437942.1">
    <property type="nucleotide sequence ID" value="NZ_PKUN01000003.1"/>
</dbReference>
<feature type="domain" description="GGDEF" evidence="9">
    <location>
        <begin position="595"/>
        <end position="728"/>
    </location>
</feature>
<organism evidence="10 11">
    <name type="scientific">Sedimenticola selenatireducens</name>
    <dbReference type="NCBI Taxonomy" id="191960"/>
    <lineage>
        <taxon>Bacteria</taxon>
        <taxon>Pseudomonadati</taxon>
        <taxon>Pseudomonadota</taxon>
        <taxon>Gammaproteobacteria</taxon>
        <taxon>Chromatiales</taxon>
        <taxon>Sedimenticolaceae</taxon>
        <taxon>Sedimenticola</taxon>
    </lineage>
</organism>
<dbReference type="AlphaFoldDB" id="A0A2N6CZF1"/>
<dbReference type="Pfam" id="PF01814">
    <property type="entry name" value="Hemerythrin"/>
    <property type="match status" value="1"/>
</dbReference>
<keyword evidence="7" id="KW-0812">Transmembrane</keyword>
<dbReference type="STRING" id="1111735.GCA_000428045_03921"/>
<gene>
    <name evidence="10" type="ORF">C0630_04030</name>
</gene>
<dbReference type="Pfam" id="PF00672">
    <property type="entry name" value="HAMP"/>
    <property type="match status" value="1"/>
</dbReference>
<dbReference type="InterPro" id="IPR000160">
    <property type="entry name" value="GGDEF_dom"/>
</dbReference>
<feature type="domain" description="HAMP" evidence="8">
    <location>
        <begin position="479"/>
        <end position="532"/>
    </location>
</feature>
<dbReference type="Gene3D" id="1.20.120.50">
    <property type="entry name" value="Hemerythrin-like"/>
    <property type="match status" value="1"/>
</dbReference>
<evidence type="ECO:0000259" key="8">
    <source>
        <dbReference type="PROSITE" id="PS50885"/>
    </source>
</evidence>
<comment type="caution">
    <text evidence="10">The sequence shown here is derived from an EMBL/GenBank/DDBJ whole genome shotgun (WGS) entry which is preliminary data.</text>
</comment>
<comment type="similarity">
    <text evidence="2">Belongs to the hemerythrin family.</text>
</comment>
<evidence type="ECO:0000256" key="4">
    <source>
        <dbReference type="ARBA" id="ARBA00022723"/>
    </source>
</evidence>
<evidence type="ECO:0000313" key="11">
    <source>
        <dbReference type="Proteomes" id="UP000235015"/>
    </source>
</evidence>
<protein>
    <recommendedName>
        <fullName evidence="3">diguanylate cyclase</fullName>
        <ecNumber evidence="3">2.7.7.65</ecNumber>
    </recommendedName>
</protein>
<dbReference type="EMBL" id="PKUN01000003">
    <property type="protein sequence ID" value="PLX62755.1"/>
    <property type="molecule type" value="Genomic_DNA"/>
</dbReference>
<dbReference type="CDD" id="cd01949">
    <property type="entry name" value="GGDEF"/>
    <property type="match status" value="1"/>
</dbReference>
<dbReference type="Gene3D" id="3.30.70.270">
    <property type="match status" value="1"/>
</dbReference>
<dbReference type="InterPro" id="IPR050469">
    <property type="entry name" value="Diguanylate_Cyclase"/>
</dbReference>
<dbReference type="SUPFAM" id="SSF55073">
    <property type="entry name" value="Nucleotide cyclase"/>
    <property type="match status" value="1"/>
</dbReference>
<evidence type="ECO:0000256" key="3">
    <source>
        <dbReference type="ARBA" id="ARBA00012528"/>
    </source>
</evidence>
<evidence type="ECO:0000256" key="1">
    <source>
        <dbReference type="ARBA" id="ARBA00001946"/>
    </source>
</evidence>
<dbReference type="PANTHER" id="PTHR45138:SF9">
    <property type="entry name" value="DIGUANYLATE CYCLASE DGCM-RELATED"/>
    <property type="match status" value="1"/>
</dbReference>
<dbReference type="InterPro" id="IPR012312">
    <property type="entry name" value="Hemerythrin-like"/>
</dbReference>
<evidence type="ECO:0000256" key="7">
    <source>
        <dbReference type="SAM" id="Phobius"/>
    </source>
</evidence>
<dbReference type="InterPro" id="IPR013587">
    <property type="entry name" value="Nitrate/nitrite_sensing"/>
</dbReference>
<dbReference type="PANTHER" id="PTHR45138">
    <property type="entry name" value="REGULATORY COMPONENTS OF SENSORY TRANSDUCTION SYSTEM"/>
    <property type="match status" value="1"/>
</dbReference>
<comment type="cofactor">
    <cofactor evidence="1">
        <name>Mg(2+)</name>
        <dbReference type="ChEBI" id="CHEBI:18420"/>
    </cofactor>
</comment>
<evidence type="ECO:0000256" key="2">
    <source>
        <dbReference type="ARBA" id="ARBA00010587"/>
    </source>
</evidence>